<dbReference type="SUPFAM" id="SSF57903">
    <property type="entry name" value="FYVE/PHD zinc finger"/>
    <property type="match status" value="1"/>
</dbReference>
<dbReference type="InterPro" id="IPR011011">
    <property type="entry name" value="Znf_FYVE_PHD"/>
</dbReference>
<name>A0ABD3ABE2_9GENT</name>
<dbReference type="Proteomes" id="UP001630127">
    <property type="component" value="Unassembled WGS sequence"/>
</dbReference>
<evidence type="ECO:0000256" key="1">
    <source>
        <dbReference type="ARBA" id="ARBA00022723"/>
    </source>
</evidence>
<accession>A0ABD3ABE2</accession>
<reference evidence="4 5" key="1">
    <citation type="submission" date="2024-11" db="EMBL/GenBank/DDBJ databases">
        <title>A near-complete genome assembly of Cinchona calisaya.</title>
        <authorList>
            <person name="Lian D.C."/>
            <person name="Zhao X.W."/>
            <person name="Wei L."/>
        </authorList>
    </citation>
    <scope>NUCLEOTIDE SEQUENCE [LARGE SCALE GENOMIC DNA]</scope>
    <source>
        <tissue evidence="4">Nenye</tissue>
    </source>
</reference>
<evidence type="ECO:0000313" key="5">
    <source>
        <dbReference type="Proteomes" id="UP001630127"/>
    </source>
</evidence>
<keyword evidence="5" id="KW-1185">Reference proteome</keyword>
<keyword evidence="2" id="KW-0863">Zinc-finger</keyword>
<proteinExistence type="predicted"/>
<gene>
    <name evidence="4" type="ORF">ACH5RR_008306</name>
</gene>
<comment type="caution">
    <text evidence="4">The sequence shown here is derived from an EMBL/GenBank/DDBJ whole genome shotgun (WGS) entry which is preliminary data.</text>
</comment>
<dbReference type="GO" id="GO:0008270">
    <property type="term" value="F:zinc ion binding"/>
    <property type="evidence" value="ECO:0007669"/>
    <property type="project" value="UniProtKB-KW"/>
</dbReference>
<evidence type="ECO:0000313" key="4">
    <source>
        <dbReference type="EMBL" id="KAL3528984.1"/>
    </source>
</evidence>
<dbReference type="EMBL" id="JBJUIK010000004">
    <property type="protein sequence ID" value="KAL3528984.1"/>
    <property type="molecule type" value="Genomic_DNA"/>
</dbReference>
<keyword evidence="1" id="KW-0479">Metal-binding</keyword>
<keyword evidence="3" id="KW-0862">Zinc</keyword>
<organism evidence="4 5">
    <name type="scientific">Cinchona calisaya</name>
    <dbReference type="NCBI Taxonomy" id="153742"/>
    <lineage>
        <taxon>Eukaryota</taxon>
        <taxon>Viridiplantae</taxon>
        <taxon>Streptophyta</taxon>
        <taxon>Embryophyta</taxon>
        <taxon>Tracheophyta</taxon>
        <taxon>Spermatophyta</taxon>
        <taxon>Magnoliopsida</taxon>
        <taxon>eudicotyledons</taxon>
        <taxon>Gunneridae</taxon>
        <taxon>Pentapetalae</taxon>
        <taxon>asterids</taxon>
        <taxon>lamiids</taxon>
        <taxon>Gentianales</taxon>
        <taxon>Rubiaceae</taxon>
        <taxon>Cinchonoideae</taxon>
        <taxon>Cinchoneae</taxon>
        <taxon>Cinchona</taxon>
    </lineage>
</organism>
<dbReference type="AlphaFoldDB" id="A0ABD3ABE2"/>
<sequence length="100" mass="11537">MVVEKNFSSPSMLLPPVNDNETTPIVTLLETLTSKRATWVKGRVEINPRQEKFWYPSCPYCQKPNDFIMTWGIICEFCKVEICIVPLQDRNTILTSNSQI</sequence>
<protein>
    <submittedName>
        <fullName evidence="4">Uncharacterized protein</fullName>
    </submittedName>
</protein>
<evidence type="ECO:0000256" key="3">
    <source>
        <dbReference type="ARBA" id="ARBA00022833"/>
    </source>
</evidence>
<evidence type="ECO:0000256" key="2">
    <source>
        <dbReference type="ARBA" id="ARBA00022771"/>
    </source>
</evidence>